<dbReference type="Proteomes" id="UP000039324">
    <property type="component" value="Unassembled WGS sequence"/>
</dbReference>
<dbReference type="EMBL" id="OVEO01000001">
    <property type="protein sequence ID" value="SPQ93525.1"/>
    <property type="molecule type" value="Genomic_DNA"/>
</dbReference>
<keyword evidence="4" id="KW-1185">Reference proteome</keyword>
<evidence type="ECO:0000313" key="3">
    <source>
        <dbReference type="EMBL" id="SPQ93525.1"/>
    </source>
</evidence>
<feature type="coiled-coil region" evidence="1">
    <location>
        <begin position="330"/>
        <end position="357"/>
    </location>
</feature>
<proteinExistence type="predicted"/>
<evidence type="ECO:0000313" key="2">
    <source>
        <dbReference type="EMBL" id="CEO95927.1"/>
    </source>
</evidence>
<organism evidence="2 4">
    <name type="scientific">Plasmodiophora brassicae</name>
    <name type="common">Clubroot disease agent</name>
    <dbReference type="NCBI Taxonomy" id="37360"/>
    <lineage>
        <taxon>Eukaryota</taxon>
        <taxon>Sar</taxon>
        <taxon>Rhizaria</taxon>
        <taxon>Endomyxa</taxon>
        <taxon>Phytomyxea</taxon>
        <taxon>Plasmodiophorida</taxon>
        <taxon>Plasmodiophoridae</taxon>
        <taxon>Plasmodiophora</taxon>
    </lineage>
</organism>
<evidence type="ECO:0000313" key="5">
    <source>
        <dbReference type="Proteomes" id="UP000290189"/>
    </source>
</evidence>
<geneLocation type="mitochondrion" evidence="3"/>
<accession>A0A0G4ILE6</accession>
<feature type="coiled-coil region" evidence="1">
    <location>
        <begin position="29"/>
        <end position="145"/>
    </location>
</feature>
<keyword evidence="1" id="KW-0175">Coiled coil</keyword>
<sequence length="394" mass="43579">MADAPSRVSTLRVQLRFLLDSLAASEKRAVEADARREQALHAVEEAQRQLKRTQAACETSAVTQQSQAQIDLERAKVRIAELEMQLGKENLGRDQSSTAARQQVLDLQAQLNAQSIEITELRLELERRNNALRHIEETHRAQQNEVLAACREQRRCRDLERQVQSLAAVASQSTLLEEELRGANAKIERLESVQASAIAGEQRLRQAELAVGQWRSALQQTSGDFGHDDPEALAHFVRSLKAEDEELRKELSRLAIIIQTLTDENAMLEASASRNRIAITEAKTHATALQRQLDMASANEARLTLEVNGLREILSAYESERGQSEPDAAMQQLKKRCEVAEGALEALKADAASLRATANDVVGLRELCANLSRQNAELRSSAPKGNHSTNAAPL</sequence>
<keyword evidence="3" id="KW-0496">Mitochondrion</keyword>
<dbReference type="Proteomes" id="UP000290189">
    <property type="component" value="Unassembled WGS sequence"/>
</dbReference>
<dbReference type="GO" id="GO:0007094">
    <property type="term" value="P:mitotic spindle assembly checkpoint signaling"/>
    <property type="evidence" value="ECO:0007669"/>
    <property type="project" value="InterPro"/>
</dbReference>
<protein>
    <submittedName>
        <fullName evidence="2">Uncharacterized protein</fullName>
    </submittedName>
</protein>
<reference evidence="2 4" key="1">
    <citation type="submission" date="2015-02" db="EMBL/GenBank/DDBJ databases">
        <authorList>
            <person name="Chooi Y.-H."/>
        </authorList>
    </citation>
    <scope>NUCLEOTIDE SEQUENCE [LARGE SCALE GENOMIC DNA]</scope>
    <source>
        <strain evidence="2">E3</strain>
    </source>
</reference>
<evidence type="ECO:0000256" key="1">
    <source>
        <dbReference type="SAM" id="Coils"/>
    </source>
</evidence>
<name>A0A0G4ILE6_PLABS</name>
<dbReference type="InterPro" id="IPR008672">
    <property type="entry name" value="Mad1"/>
</dbReference>
<reference evidence="3 5" key="2">
    <citation type="submission" date="2018-03" db="EMBL/GenBank/DDBJ databases">
        <authorList>
            <person name="Fogelqvist J."/>
        </authorList>
    </citation>
    <scope>NUCLEOTIDE SEQUENCE [LARGE SCALE GENOMIC DNA]</scope>
</reference>
<dbReference type="EMBL" id="CDSF01000046">
    <property type="protein sequence ID" value="CEO95927.1"/>
    <property type="molecule type" value="Genomic_DNA"/>
</dbReference>
<gene>
    <name evidence="2" type="ORF">PBRA_004617</name>
    <name evidence="3" type="ORF">PLBR_LOCUS740</name>
</gene>
<dbReference type="Pfam" id="PF05557">
    <property type="entry name" value="MAD"/>
    <property type="match status" value="1"/>
</dbReference>
<dbReference type="AlphaFoldDB" id="A0A0G4ILE6"/>
<evidence type="ECO:0000313" key="4">
    <source>
        <dbReference type="Proteomes" id="UP000039324"/>
    </source>
</evidence>